<dbReference type="EMBL" id="AAJCUB010000026">
    <property type="protein sequence ID" value="ECK6930509.1"/>
    <property type="molecule type" value="Genomic_DNA"/>
</dbReference>
<organism evidence="1">
    <name type="scientific">Campylobacter upsaliensis</name>
    <dbReference type="NCBI Taxonomy" id="28080"/>
    <lineage>
        <taxon>Bacteria</taxon>
        <taxon>Pseudomonadati</taxon>
        <taxon>Campylobacterota</taxon>
        <taxon>Epsilonproteobacteria</taxon>
        <taxon>Campylobacterales</taxon>
        <taxon>Campylobacteraceae</taxon>
        <taxon>Campylobacter</taxon>
    </lineage>
</organism>
<sequence>MIENNIKLNDLQNPLNEHLFYINEVKERLIKTWEAVENLRDYYAYDDEITNDLSFVFDRLEQTNKTLNKALNYID</sequence>
<dbReference type="RefSeq" id="WP_214141097.1">
    <property type="nucleotide sequence ID" value="NZ_JAHCYV010000018.1"/>
</dbReference>
<evidence type="ECO:0000313" key="1">
    <source>
        <dbReference type="EMBL" id="ECK6930509.1"/>
    </source>
</evidence>
<name>A0A5L8TG24_CAMUP</name>
<dbReference type="AlphaFoldDB" id="A0A5L8TG24"/>
<gene>
    <name evidence="1" type="ORF">FSE91_06820</name>
</gene>
<accession>A0A5L8TG24</accession>
<reference evidence="1" key="1">
    <citation type="submission" date="2019-08" db="EMBL/GenBank/DDBJ databases">
        <authorList>
            <consortium name="GenomeTrakr network: Whole genome sequencing for foodborne pathogen traceback"/>
        </authorList>
    </citation>
    <scope>NUCLEOTIDE SEQUENCE</scope>
    <source>
        <strain evidence="1">TTU_623</strain>
    </source>
</reference>
<protein>
    <submittedName>
        <fullName evidence="1">Uncharacterized protein</fullName>
    </submittedName>
</protein>
<proteinExistence type="predicted"/>
<comment type="caution">
    <text evidence="1">The sequence shown here is derived from an EMBL/GenBank/DDBJ whole genome shotgun (WGS) entry which is preliminary data.</text>
</comment>